<dbReference type="KEGG" id="dvn:HQ394_16500"/>
<evidence type="ECO:0000313" key="3">
    <source>
        <dbReference type="Proteomes" id="UP000516369"/>
    </source>
</evidence>
<keyword evidence="1" id="KW-0812">Transmembrane</keyword>
<keyword evidence="1" id="KW-1133">Transmembrane helix</keyword>
<dbReference type="RefSeq" id="WP_190261109.1">
    <property type="nucleotide sequence ID" value="NZ_CP053923.1"/>
</dbReference>
<name>A0A7H1N4J9_9PROT</name>
<organism evidence="2 3">
    <name type="scientific">Defluviicoccus vanus</name>
    <dbReference type="NCBI Taxonomy" id="111831"/>
    <lineage>
        <taxon>Bacteria</taxon>
        <taxon>Pseudomonadati</taxon>
        <taxon>Pseudomonadota</taxon>
        <taxon>Alphaproteobacteria</taxon>
        <taxon>Rhodospirillales</taxon>
        <taxon>Rhodospirillaceae</taxon>
        <taxon>Defluviicoccus</taxon>
    </lineage>
</organism>
<feature type="transmembrane region" description="Helical" evidence="1">
    <location>
        <begin position="7"/>
        <end position="26"/>
    </location>
</feature>
<dbReference type="AlphaFoldDB" id="A0A7H1N4J9"/>
<keyword evidence="1" id="KW-0472">Membrane</keyword>
<accession>A0A7H1N4J9</accession>
<gene>
    <name evidence="2" type="ORF">HQ394_16500</name>
</gene>
<sequence length="62" mass="7028">MPKDLGRWVVGLLAAIIGLIALYIASKTEDDVMYYTGIFFFIGTVLFNFLQIKQVFDQQSAH</sequence>
<proteinExistence type="predicted"/>
<reference evidence="2 3" key="1">
    <citation type="submission" date="2020-05" db="EMBL/GenBank/DDBJ databases">
        <title>Complete closed genome sequence of Defluviicoccus vanus.</title>
        <authorList>
            <person name="Bessarab I."/>
            <person name="Arumugam K."/>
            <person name="Maszenan A.M."/>
            <person name="Seviour R.J."/>
            <person name="Williams R.B."/>
        </authorList>
    </citation>
    <scope>NUCLEOTIDE SEQUENCE [LARGE SCALE GENOMIC DNA]</scope>
    <source>
        <strain evidence="2 3">Ben 114</strain>
    </source>
</reference>
<feature type="transmembrane region" description="Helical" evidence="1">
    <location>
        <begin position="32"/>
        <end position="50"/>
    </location>
</feature>
<evidence type="ECO:0000256" key="1">
    <source>
        <dbReference type="SAM" id="Phobius"/>
    </source>
</evidence>
<evidence type="ECO:0000313" key="2">
    <source>
        <dbReference type="EMBL" id="QNT70635.1"/>
    </source>
</evidence>
<dbReference type="EMBL" id="CP053923">
    <property type="protein sequence ID" value="QNT70635.1"/>
    <property type="molecule type" value="Genomic_DNA"/>
</dbReference>
<protein>
    <submittedName>
        <fullName evidence="2">Uncharacterized protein</fullName>
    </submittedName>
</protein>
<dbReference type="Proteomes" id="UP000516369">
    <property type="component" value="Chromosome"/>
</dbReference>
<keyword evidence="3" id="KW-1185">Reference proteome</keyword>